<keyword evidence="2" id="KW-1185">Reference proteome</keyword>
<sequence length="119" mass="13775">MRREESGSFLLLSEHTLARSFLLEFDLSDPKLWKKARIKGKAEKRGRLCRRVQCTNDLRIVRQFSWDSFALICTDDEASEEERRTLSSSFSLSSSAEILCNGSIKEEEKKKKIVMEKIA</sequence>
<name>A0AAN7Q4Y3_9MYRT</name>
<organism evidence="1 2">
    <name type="scientific">Trapa incisa</name>
    <dbReference type="NCBI Taxonomy" id="236973"/>
    <lineage>
        <taxon>Eukaryota</taxon>
        <taxon>Viridiplantae</taxon>
        <taxon>Streptophyta</taxon>
        <taxon>Embryophyta</taxon>
        <taxon>Tracheophyta</taxon>
        <taxon>Spermatophyta</taxon>
        <taxon>Magnoliopsida</taxon>
        <taxon>eudicotyledons</taxon>
        <taxon>Gunneridae</taxon>
        <taxon>Pentapetalae</taxon>
        <taxon>rosids</taxon>
        <taxon>malvids</taxon>
        <taxon>Myrtales</taxon>
        <taxon>Lythraceae</taxon>
        <taxon>Trapa</taxon>
    </lineage>
</organism>
<reference evidence="1 2" key="1">
    <citation type="journal article" date="2023" name="Hortic Res">
        <title>Pangenome of water caltrop reveals structural variations and asymmetric subgenome divergence after allopolyploidization.</title>
        <authorList>
            <person name="Zhang X."/>
            <person name="Chen Y."/>
            <person name="Wang L."/>
            <person name="Yuan Y."/>
            <person name="Fang M."/>
            <person name="Shi L."/>
            <person name="Lu R."/>
            <person name="Comes H.P."/>
            <person name="Ma Y."/>
            <person name="Chen Y."/>
            <person name="Huang G."/>
            <person name="Zhou Y."/>
            <person name="Zheng Z."/>
            <person name="Qiu Y."/>
        </authorList>
    </citation>
    <scope>NUCLEOTIDE SEQUENCE [LARGE SCALE GENOMIC DNA]</scope>
    <source>
        <tissue evidence="1">Roots</tissue>
    </source>
</reference>
<dbReference type="AlphaFoldDB" id="A0AAN7Q4Y3"/>
<dbReference type="EMBL" id="JAXIOK010000013">
    <property type="protein sequence ID" value="KAK4756905.1"/>
    <property type="molecule type" value="Genomic_DNA"/>
</dbReference>
<accession>A0AAN7Q4Y3</accession>
<comment type="caution">
    <text evidence="1">The sequence shown here is derived from an EMBL/GenBank/DDBJ whole genome shotgun (WGS) entry which is preliminary data.</text>
</comment>
<protein>
    <submittedName>
        <fullName evidence="1">Uncharacterized protein</fullName>
    </submittedName>
</protein>
<evidence type="ECO:0000313" key="2">
    <source>
        <dbReference type="Proteomes" id="UP001345219"/>
    </source>
</evidence>
<evidence type="ECO:0000313" key="1">
    <source>
        <dbReference type="EMBL" id="KAK4756905.1"/>
    </source>
</evidence>
<proteinExistence type="predicted"/>
<dbReference type="Proteomes" id="UP001345219">
    <property type="component" value="Chromosome 6"/>
</dbReference>
<gene>
    <name evidence="1" type="ORF">SAY87_007032</name>
</gene>